<sequence>MSCCRINNQELASLVGIVMVELWVPRTVIVCTSFGSGRALARWLATRTPASAFELSLLPLSFRIPDAKAGRGDPDLSGYTGF</sequence>
<dbReference type="Proteomes" id="UP000499080">
    <property type="component" value="Unassembled WGS sequence"/>
</dbReference>
<comment type="caution">
    <text evidence="1">The sequence shown here is derived from an EMBL/GenBank/DDBJ whole genome shotgun (WGS) entry which is preliminary data.</text>
</comment>
<dbReference type="EMBL" id="BGPR01042719">
    <property type="protein sequence ID" value="GBO19230.1"/>
    <property type="molecule type" value="Genomic_DNA"/>
</dbReference>
<keyword evidence="2" id="KW-1185">Reference proteome</keyword>
<proteinExistence type="predicted"/>
<protein>
    <submittedName>
        <fullName evidence="1">Uncharacterized protein</fullName>
    </submittedName>
</protein>
<reference evidence="1 2" key="1">
    <citation type="journal article" date="2019" name="Sci. Rep.">
        <title>Orb-weaving spider Araneus ventricosus genome elucidates the spidroin gene catalogue.</title>
        <authorList>
            <person name="Kono N."/>
            <person name="Nakamura H."/>
            <person name="Ohtoshi R."/>
            <person name="Moran D.A.P."/>
            <person name="Shinohara A."/>
            <person name="Yoshida Y."/>
            <person name="Fujiwara M."/>
            <person name="Mori M."/>
            <person name="Tomita M."/>
            <person name="Arakawa K."/>
        </authorList>
    </citation>
    <scope>NUCLEOTIDE SEQUENCE [LARGE SCALE GENOMIC DNA]</scope>
</reference>
<organism evidence="1 2">
    <name type="scientific">Araneus ventricosus</name>
    <name type="common">Orbweaver spider</name>
    <name type="synonym">Epeira ventricosa</name>
    <dbReference type="NCBI Taxonomy" id="182803"/>
    <lineage>
        <taxon>Eukaryota</taxon>
        <taxon>Metazoa</taxon>
        <taxon>Ecdysozoa</taxon>
        <taxon>Arthropoda</taxon>
        <taxon>Chelicerata</taxon>
        <taxon>Arachnida</taxon>
        <taxon>Araneae</taxon>
        <taxon>Araneomorphae</taxon>
        <taxon>Entelegynae</taxon>
        <taxon>Araneoidea</taxon>
        <taxon>Araneidae</taxon>
        <taxon>Araneus</taxon>
    </lineage>
</organism>
<name>A0A4Y2V6C8_ARAVE</name>
<evidence type="ECO:0000313" key="2">
    <source>
        <dbReference type="Proteomes" id="UP000499080"/>
    </source>
</evidence>
<dbReference type="AlphaFoldDB" id="A0A4Y2V6C8"/>
<accession>A0A4Y2V6C8</accession>
<evidence type="ECO:0000313" key="1">
    <source>
        <dbReference type="EMBL" id="GBO19230.1"/>
    </source>
</evidence>
<gene>
    <name evidence="1" type="ORF">AVEN_264025_1</name>
</gene>